<gene>
    <name evidence="4" type="ORF">F0L46_18355</name>
</gene>
<proteinExistence type="predicted"/>
<dbReference type="SUPFAM" id="SSF55729">
    <property type="entry name" value="Acyl-CoA N-acyltransferases (Nat)"/>
    <property type="match status" value="1"/>
</dbReference>
<evidence type="ECO:0000256" key="2">
    <source>
        <dbReference type="ARBA" id="ARBA00023315"/>
    </source>
</evidence>
<dbReference type="PROSITE" id="PS51186">
    <property type="entry name" value="GNAT"/>
    <property type="match status" value="1"/>
</dbReference>
<reference evidence="4 5" key="2">
    <citation type="submission" date="2019-09" db="EMBL/GenBank/DDBJ databases">
        <authorList>
            <person name="Jin C."/>
        </authorList>
    </citation>
    <scope>NUCLEOTIDE SEQUENCE [LARGE SCALE GENOMIC DNA]</scope>
    <source>
        <strain evidence="4 5">BN140002</strain>
    </source>
</reference>
<dbReference type="Gene3D" id="3.40.630.30">
    <property type="match status" value="1"/>
</dbReference>
<dbReference type="CDD" id="cd04301">
    <property type="entry name" value="NAT_SF"/>
    <property type="match status" value="1"/>
</dbReference>
<feature type="domain" description="N-acetyltransferase" evidence="3">
    <location>
        <begin position="35"/>
        <end position="188"/>
    </location>
</feature>
<dbReference type="InterPro" id="IPR016181">
    <property type="entry name" value="Acyl_CoA_acyltransferase"/>
</dbReference>
<dbReference type="RefSeq" id="WP_149820212.1">
    <property type="nucleotide sequence ID" value="NZ_VUOA01000033.1"/>
</dbReference>
<reference evidence="4 5" key="1">
    <citation type="submission" date="2019-09" db="EMBL/GenBank/DDBJ databases">
        <title>Salinarimonas rosea gen. nov., sp. nov., a new member of the a-2 subgroup of the Proteobacteria.</title>
        <authorList>
            <person name="Liu J."/>
        </authorList>
    </citation>
    <scope>NUCLEOTIDE SEQUENCE [LARGE SCALE GENOMIC DNA]</scope>
    <source>
        <strain evidence="4 5">BN140002</strain>
    </source>
</reference>
<comment type="caution">
    <text evidence="4">The sequence shown here is derived from an EMBL/GenBank/DDBJ whole genome shotgun (WGS) entry which is preliminary data.</text>
</comment>
<keyword evidence="1 4" id="KW-0808">Transferase</keyword>
<dbReference type="GO" id="GO:0016747">
    <property type="term" value="F:acyltransferase activity, transferring groups other than amino-acyl groups"/>
    <property type="evidence" value="ECO:0007669"/>
    <property type="project" value="InterPro"/>
</dbReference>
<dbReference type="EMBL" id="VUOA01000033">
    <property type="protein sequence ID" value="KAA2235785.1"/>
    <property type="molecule type" value="Genomic_DNA"/>
</dbReference>
<dbReference type="PANTHER" id="PTHR43800">
    <property type="entry name" value="PEPTIDYL-LYSINE N-ACETYLTRANSFERASE YJAB"/>
    <property type="match status" value="1"/>
</dbReference>
<dbReference type="AlphaFoldDB" id="A0A5B2VB00"/>
<evidence type="ECO:0000259" key="3">
    <source>
        <dbReference type="PROSITE" id="PS51186"/>
    </source>
</evidence>
<dbReference type="PANTHER" id="PTHR43800:SF1">
    <property type="entry name" value="PEPTIDYL-LYSINE N-ACETYLTRANSFERASE YJAB"/>
    <property type="match status" value="1"/>
</dbReference>
<evidence type="ECO:0000256" key="1">
    <source>
        <dbReference type="ARBA" id="ARBA00022679"/>
    </source>
</evidence>
<dbReference type="Proteomes" id="UP000323142">
    <property type="component" value="Unassembled WGS sequence"/>
</dbReference>
<accession>A0A5B2VB00</accession>
<dbReference type="InterPro" id="IPR000182">
    <property type="entry name" value="GNAT_dom"/>
</dbReference>
<dbReference type="OrthoDB" id="275336at2"/>
<organism evidence="4 5">
    <name type="scientific">Salinarimonas soli</name>
    <dbReference type="NCBI Taxonomy" id="1638099"/>
    <lineage>
        <taxon>Bacteria</taxon>
        <taxon>Pseudomonadati</taxon>
        <taxon>Pseudomonadota</taxon>
        <taxon>Alphaproteobacteria</taxon>
        <taxon>Hyphomicrobiales</taxon>
        <taxon>Salinarimonadaceae</taxon>
        <taxon>Salinarimonas</taxon>
    </lineage>
</organism>
<dbReference type="Pfam" id="PF00583">
    <property type="entry name" value="Acetyltransf_1"/>
    <property type="match status" value="1"/>
</dbReference>
<keyword evidence="2" id="KW-0012">Acyltransferase</keyword>
<name>A0A5B2VB00_9HYPH</name>
<evidence type="ECO:0000313" key="5">
    <source>
        <dbReference type="Proteomes" id="UP000323142"/>
    </source>
</evidence>
<keyword evidence="5" id="KW-1185">Reference proteome</keyword>
<sequence length="196" mass="21483">MLKDGYTDIAPGKIAAVVTYLAMTAPPVDLERPALDLAPLRGDPARYRALFRRVGEPWLWFGRAGLSDDALARIIDDPAVEAYALRHDGADAGLLELDFRNPGECELGYFGLVPEATGRGLGRSLMREAIARAFARPIGRFFVHTCTLDDPRALPFYIRAGFRPYKRAIEVADDPRLAGALPMEAAPHCPVLPPQD</sequence>
<evidence type="ECO:0000313" key="4">
    <source>
        <dbReference type="EMBL" id="KAA2235785.1"/>
    </source>
</evidence>
<protein>
    <submittedName>
        <fullName evidence="4">GNAT family N-acetyltransferase</fullName>
    </submittedName>
</protein>